<dbReference type="Gene3D" id="3.40.720.10">
    <property type="entry name" value="Alkaline Phosphatase, subunit A"/>
    <property type="match status" value="1"/>
</dbReference>
<dbReference type="OrthoDB" id="5818554at2759"/>
<sequence length="88" mass="9287">MHNCFDTSKTYNLDAQIGESSACATALLSGVKANFETVGLDINGRFGNCASSLKSRIDSLIDWAQQDGDTVYSNAGFSVAILKGKGGY</sequence>
<dbReference type="GO" id="GO:0004035">
    <property type="term" value="F:alkaline phosphatase activity"/>
    <property type="evidence" value="ECO:0007669"/>
    <property type="project" value="UniProtKB-EC"/>
</dbReference>
<dbReference type="PANTHER" id="PTHR11596:SF91">
    <property type="entry name" value="ALKALINE PHOSPHATASE-RELATED"/>
    <property type="match status" value="1"/>
</dbReference>
<dbReference type="EMBL" id="OV725081">
    <property type="protein sequence ID" value="CAH1403563.1"/>
    <property type="molecule type" value="Genomic_DNA"/>
</dbReference>
<evidence type="ECO:0000313" key="3">
    <source>
        <dbReference type="EMBL" id="CAH1403563.1"/>
    </source>
</evidence>
<evidence type="ECO:0000256" key="2">
    <source>
        <dbReference type="PIRSR" id="PIRSR601952-1"/>
    </source>
</evidence>
<protein>
    <recommendedName>
        <fullName evidence="1">alkaline phosphatase</fullName>
        <ecNumber evidence="1">3.1.3.1</ecNumber>
    </recommendedName>
</protein>
<name>A0A9P0HKA3_NEZVI</name>
<organism evidence="3 4">
    <name type="scientific">Nezara viridula</name>
    <name type="common">Southern green stink bug</name>
    <name type="synonym">Cimex viridulus</name>
    <dbReference type="NCBI Taxonomy" id="85310"/>
    <lineage>
        <taxon>Eukaryota</taxon>
        <taxon>Metazoa</taxon>
        <taxon>Ecdysozoa</taxon>
        <taxon>Arthropoda</taxon>
        <taxon>Hexapoda</taxon>
        <taxon>Insecta</taxon>
        <taxon>Pterygota</taxon>
        <taxon>Neoptera</taxon>
        <taxon>Paraneoptera</taxon>
        <taxon>Hemiptera</taxon>
        <taxon>Heteroptera</taxon>
        <taxon>Panheteroptera</taxon>
        <taxon>Pentatomomorpha</taxon>
        <taxon>Pentatomoidea</taxon>
        <taxon>Pentatomidae</taxon>
        <taxon>Pentatominae</taxon>
        <taxon>Nezara</taxon>
    </lineage>
</organism>
<reference evidence="3" key="1">
    <citation type="submission" date="2022-01" db="EMBL/GenBank/DDBJ databases">
        <authorList>
            <person name="King R."/>
        </authorList>
    </citation>
    <scope>NUCLEOTIDE SEQUENCE</scope>
</reference>
<evidence type="ECO:0000313" key="4">
    <source>
        <dbReference type="Proteomes" id="UP001152798"/>
    </source>
</evidence>
<gene>
    <name evidence="3" type="ORF">NEZAVI_LOCUS12156</name>
</gene>
<dbReference type="AlphaFoldDB" id="A0A9P0HKA3"/>
<dbReference type="InterPro" id="IPR001952">
    <property type="entry name" value="Alkaline_phosphatase"/>
</dbReference>
<feature type="active site" description="Phosphoserine intermediate" evidence="2">
    <location>
        <position position="20"/>
    </location>
</feature>
<proteinExistence type="predicted"/>
<feature type="non-terminal residue" evidence="3">
    <location>
        <position position="88"/>
    </location>
</feature>
<dbReference type="Proteomes" id="UP001152798">
    <property type="component" value="Chromosome 5"/>
</dbReference>
<dbReference type="SUPFAM" id="SSF53649">
    <property type="entry name" value="Alkaline phosphatase-like"/>
    <property type="match status" value="1"/>
</dbReference>
<accession>A0A9P0HKA3</accession>
<dbReference type="EC" id="3.1.3.1" evidence="1"/>
<keyword evidence="4" id="KW-1185">Reference proteome</keyword>
<dbReference type="Pfam" id="PF00245">
    <property type="entry name" value="Alk_phosphatase"/>
    <property type="match status" value="1"/>
</dbReference>
<dbReference type="PANTHER" id="PTHR11596">
    <property type="entry name" value="ALKALINE PHOSPHATASE"/>
    <property type="match status" value="1"/>
</dbReference>
<evidence type="ECO:0000256" key="1">
    <source>
        <dbReference type="ARBA" id="ARBA00012647"/>
    </source>
</evidence>
<dbReference type="InterPro" id="IPR017850">
    <property type="entry name" value="Alkaline_phosphatase_core_sf"/>
</dbReference>